<dbReference type="GO" id="GO:0020037">
    <property type="term" value="F:heme binding"/>
    <property type="evidence" value="ECO:0007669"/>
    <property type="project" value="InterPro"/>
</dbReference>
<gene>
    <name evidence="2" type="ORF">N7494_008018</name>
</gene>
<comment type="caution">
    <text evidence="2">The sequence shown here is derived from an EMBL/GenBank/DDBJ whole genome shotgun (WGS) entry which is preliminary data.</text>
</comment>
<dbReference type="Gene3D" id="1.10.630.10">
    <property type="entry name" value="Cytochrome P450"/>
    <property type="match status" value="1"/>
</dbReference>
<protein>
    <submittedName>
        <fullName evidence="2">Cytochrome P450</fullName>
    </submittedName>
</protein>
<dbReference type="GO" id="GO:0043386">
    <property type="term" value="P:mycotoxin biosynthetic process"/>
    <property type="evidence" value="ECO:0007669"/>
    <property type="project" value="UniProtKB-ARBA"/>
</dbReference>
<dbReference type="PRINTS" id="PR00463">
    <property type="entry name" value="EP450I"/>
</dbReference>
<sequence>MRGNPHVEILDLHRKYGPMLRISPNEISINDPEASSIIYGQNSKFEKSRYFYRAFEDQAPNLFTICNRQQHAMDKSLISHAFSRANIIQHEGSIYDKSLHLMGRFTQSVKDGHIIPLFPAFRCMTLDTISEFAFGKSAGALHLADYKSAIFEAIDKATHSVHFFQHFPILRELLRWTSYYNLSAVPNGFLELGKISESGFQRMHTTETWTMFKNMMSAAEKKSRELTKDHLISEAIVMFVAGTDTTAAALAVTLHHLLQQPDIYRQLQDEVRTVIPTLDSRPTVPELDALPFLNACVKEGLRISCPSRTRLPRTVPANGWSFRGYHLPAGVCTSRSSPHTKTDLWKTEVSATPLYALHDEVMFPNPTTYNPERWLVDEDRRREILSLIEQKIVLSMFVRRFNPHTVVRKNLNIKEGITVVLNDEVGVRLDLVAN</sequence>
<dbReference type="PANTHER" id="PTHR24305">
    <property type="entry name" value="CYTOCHROME P450"/>
    <property type="match status" value="1"/>
</dbReference>
<reference evidence="2 3" key="1">
    <citation type="journal article" date="2023" name="IMA Fungus">
        <title>Comparative genomic study of the Penicillium genus elucidates a diverse pangenome and 15 lateral gene transfer events.</title>
        <authorList>
            <person name="Petersen C."/>
            <person name="Sorensen T."/>
            <person name="Nielsen M.R."/>
            <person name="Sondergaard T.E."/>
            <person name="Sorensen J.L."/>
            <person name="Fitzpatrick D.A."/>
            <person name="Frisvad J.C."/>
            <person name="Nielsen K.L."/>
        </authorList>
    </citation>
    <scope>NUCLEOTIDE SEQUENCE [LARGE SCALE GENOMIC DNA]</scope>
    <source>
        <strain evidence="2 3">IBT 35679</strain>
    </source>
</reference>
<dbReference type="PANTHER" id="PTHR24305:SF166">
    <property type="entry name" value="CYTOCHROME P450 12A4, MITOCHONDRIAL-RELATED"/>
    <property type="match status" value="1"/>
</dbReference>
<dbReference type="Proteomes" id="UP001220324">
    <property type="component" value="Unassembled WGS sequence"/>
</dbReference>
<dbReference type="InterPro" id="IPR002401">
    <property type="entry name" value="Cyt_P450_E_grp-I"/>
</dbReference>
<dbReference type="CDD" id="cd11062">
    <property type="entry name" value="CYP58-like"/>
    <property type="match status" value="1"/>
</dbReference>
<name>A0AAD6CW61_9EURO</name>
<organism evidence="2 3">
    <name type="scientific">Penicillium frequentans</name>
    <dbReference type="NCBI Taxonomy" id="3151616"/>
    <lineage>
        <taxon>Eukaryota</taxon>
        <taxon>Fungi</taxon>
        <taxon>Dikarya</taxon>
        <taxon>Ascomycota</taxon>
        <taxon>Pezizomycotina</taxon>
        <taxon>Eurotiomycetes</taxon>
        <taxon>Eurotiomycetidae</taxon>
        <taxon>Eurotiales</taxon>
        <taxon>Aspergillaceae</taxon>
        <taxon>Penicillium</taxon>
    </lineage>
</organism>
<dbReference type="Pfam" id="PF00067">
    <property type="entry name" value="p450"/>
    <property type="match status" value="1"/>
</dbReference>
<dbReference type="SUPFAM" id="SSF48264">
    <property type="entry name" value="Cytochrome P450"/>
    <property type="match status" value="1"/>
</dbReference>
<dbReference type="GO" id="GO:0005506">
    <property type="term" value="F:iron ion binding"/>
    <property type="evidence" value="ECO:0007669"/>
    <property type="project" value="InterPro"/>
</dbReference>
<dbReference type="GO" id="GO:0016705">
    <property type="term" value="F:oxidoreductase activity, acting on paired donors, with incorporation or reduction of molecular oxygen"/>
    <property type="evidence" value="ECO:0007669"/>
    <property type="project" value="InterPro"/>
</dbReference>
<accession>A0AAD6CW61</accession>
<dbReference type="EMBL" id="JAQIZZ010000006">
    <property type="protein sequence ID" value="KAJ5538539.1"/>
    <property type="molecule type" value="Genomic_DNA"/>
</dbReference>
<dbReference type="InterPro" id="IPR050121">
    <property type="entry name" value="Cytochrome_P450_monoxygenase"/>
</dbReference>
<dbReference type="AlphaFoldDB" id="A0AAD6CW61"/>
<dbReference type="InterPro" id="IPR036396">
    <property type="entry name" value="Cyt_P450_sf"/>
</dbReference>
<evidence type="ECO:0000313" key="3">
    <source>
        <dbReference type="Proteomes" id="UP001220324"/>
    </source>
</evidence>
<keyword evidence="3" id="KW-1185">Reference proteome</keyword>
<proteinExistence type="inferred from homology"/>
<dbReference type="InterPro" id="IPR001128">
    <property type="entry name" value="Cyt_P450"/>
</dbReference>
<evidence type="ECO:0000256" key="1">
    <source>
        <dbReference type="ARBA" id="ARBA00010617"/>
    </source>
</evidence>
<comment type="similarity">
    <text evidence="1">Belongs to the cytochrome P450 family.</text>
</comment>
<evidence type="ECO:0000313" key="2">
    <source>
        <dbReference type="EMBL" id="KAJ5538539.1"/>
    </source>
</evidence>
<dbReference type="GO" id="GO:0004497">
    <property type="term" value="F:monooxygenase activity"/>
    <property type="evidence" value="ECO:0007669"/>
    <property type="project" value="InterPro"/>
</dbReference>